<name>A0A401J841_SPHXE</name>
<dbReference type="EMBL" id="BBQY01000046">
    <property type="protein sequence ID" value="GBH32775.1"/>
    <property type="molecule type" value="Genomic_DNA"/>
</dbReference>
<organism evidence="1 2">
    <name type="scientific">Sphingobium xenophagum</name>
    <dbReference type="NCBI Taxonomy" id="121428"/>
    <lineage>
        <taxon>Bacteria</taxon>
        <taxon>Pseudomonadati</taxon>
        <taxon>Pseudomonadota</taxon>
        <taxon>Alphaproteobacteria</taxon>
        <taxon>Sphingomonadales</taxon>
        <taxon>Sphingomonadaceae</taxon>
        <taxon>Sphingobium</taxon>
    </lineage>
</organism>
<dbReference type="Gene3D" id="1.20.120.1490">
    <property type="match status" value="1"/>
</dbReference>
<protein>
    <recommendedName>
        <fullName evidence="3">Heavy metal resistance protein</fullName>
    </recommendedName>
</protein>
<evidence type="ECO:0000313" key="1">
    <source>
        <dbReference type="EMBL" id="GBH32775.1"/>
    </source>
</evidence>
<gene>
    <name evidence="1" type="ORF">MBESOW_P4006</name>
</gene>
<proteinExistence type="predicted"/>
<dbReference type="AlphaFoldDB" id="A0A401J841"/>
<reference evidence="1 2" key="1">
    <citation type="submission" date="2014-12" db="EMBL/GenBank/DDBJ databases">
        <title>Whole genome sequencing of Sphingobium xenophagum OW59.</title>
        <authorList>
            <person name="Ohta Y."/>
            <person name="Nishi S."/>
            <person name="Hatada Y."/>
        </authorList>
    </citation>
    <scope>NUCLEOTIDE SEQUENCE [LARGE SCALE GENOMIC DNA]</scope>
    <source>
        <strain evidence="1 2">OW59</strain>
    </source>
</reference>
<dbReference type="Proteomes" id="UP000290975">
    <property type="component" value="Unassembled WGS sequence"/>
</dbReference>
<evidence type="ECO:0008006" key="3">
    <source>
        <dbReference type="Google" id="ProtNLM"/>
    </source>
</evidence>
<dbReference type="Pfam" id="PF13801">
    <property type="entry name" value="Metal_resist"/>
    <property type="match status" value="1"/>
</dbReference>
<accession>A0A401J841</accession>
<evidence type="ECO:0000313" key="2">
    <source>
        <dbReference type="Proteomes" id="UP000290975"/>
    </source>
</evidence>
<dbReference type="InterPro" id="IPR025961">
    <property type="entry name" value="Metal_resist"/>
</dbReference>
<comment type="caution">
    <text evidence="1">The sequence shown here is derived from an EMBL/GenBank/DDBJ whole genome shotgun (WGS) entry which is preliminary data.</text>
</comment>
<keyword evidence="2" id="KW-1185">Reference proteome</keyword>
<sequence length="147" mass="16527">MMRDRRRLLLLVLLTFAAAIAGVVIGRVYVVPVRPVENELHELLHRDLKLDSAQHSRLETIEKNYAIRRQALEAELRADNARLAEAIEAEHGYGPQVAAAVDRSHQAMGALQKETLEHIFAMRAVLRPDQTEKFDDAVVKALTAKSK</sequence>